<gene>
    <name evidence="1" type="ORF">Pla110_44040</name>
</gene>
<dbReference type="KEGG" id="plon:Pla110_44040"/>
<sequence length="110" mass="12169">MSINSRAKGKRAELALKNELNVIFGTDCRRGQQFCGASGDADVVGIEGVHIECKHVEALNIFEAMKQAERDARSGDTPIVCHTKNHKPWLVTLNLDELPDLVRKLAPFVD</sequence>
<reference evidence="1 2" key="1">
    <citation type="submission" date="2019-02" db="EMBL/GenBank/DDBJ databases">
        <title>Deep-cultivation of Planctomycetes and their phenomic and genomic characterization uncovers novel biology.</title>
        <authorList>
            <person name="Wiegand S."/>
            <person name="Jogler M."/>
            <person name="Boedeker C."/>
            <person name="Pinto D."/>
            <person name="Vollmers J."/>
            <person name="Rivas-Marin E."/>
            <person name="Kohn T."/>
            <person name="Peeters S.H."/>
            <person name="Heuer A."/>
            <person name="Rast P."/>
            <person name="Oberbeckmann S."/>
            <person name="Bunk B."/>
            <person name="Jeske O."/>
            <person name="Meyerdierks A."/>
            <person name="Storesund J.E."/>
            <person name="Kallscheuer N."/>
            <person name="Luecker S."/>
            <person name="Lage O.M."/>
            <person name="Pohl T."/>
            <person name="Merkel B.J."/>
            <person name="Hornburger P."/>
            <person name="Mueller R.-W."/>
            <person name="Bruemmer F."/>
            <person name="Labrenz M."/>
            <person name="Spormann A.M."/>
            <person name="Op den Camp H."/>
            <person name="Overmann J."/>
            <person name="Amann R."/>
            <person name="Jetten M.S.M."/>
            <person name="Mascher T."/>
            <person name="Medema M.H."/>
            <person name="Devos D.P."/>
            <person name="Kaster A.-K."/>
            <person name="Ovreas L."/>
            <person name="Rohde M."/>
            <person name="Galperin M.Y."/>
            <person name="Jogler C."/>
        </authorList>
    </citation>
    <scope>NUCLEOTIDE SEQUENCE [LARGE SCALE GENOMIC DNA]</scope>
    <source>
        <strain evidence="1 2">Pla110</strain>
    </source>
</reference>
<evidence type="ECO:0000313" key="1">
    <source>
        <dbReference type="EMBL" id="QDU82643.1"/>
    </source>
</evidence>
<dbReference type="RefSeq" id="WP_144999013.1">
    <property type="nucleotide sequence ID" value="NZ_CP036281.1"/>
</dbReference>
<dbReference type="Pfam" id="PF24608">
    <property type="entry name" value="PDDEXK_15"/>
    <property type="match status" value="1"/>
</dbReference>
<keyword evidence="2" id="KW-1185">Reference proteome</keyword>
<evidence type="ECO:0000313" key="2">
    <source>
        <dbReference type="Proteomes" id="UP000317178"/>
    </source>
</evidence>
<accession>A0A518CTU0</accession>
<dbReference type="Proteomes" id="UP000317178">
    <property type="component" value="Chromosome"/>
</dbReference>
<dbReference type="EMBL" id="CP036281">
    <property type="protein sequence ID" value="QDU82643.1"/>
    <property type="molecule type" value="Genomic_DNA"/>
</dbReference>
<proteinExistence type="predicted"/>
<dbReference type="OrthoDB" id="1669507at2"/>
<organism evidence="1 2">
    <name type="scientific">Polystyrenella longa</name>
    <dbReference type="NCBI Taxonomy" id="2528007"/>
    <lineage>
        <taxon>Bacteria</taxon>
        <taxon>Pseudomonadati</taxon>
        <taxon>Planctomycetota</taxon>
        <taxon>Planctomycetia</taxon>
        <taxon>Planctomycetales</taxon>
        <taxon>Planctomycetaceae</taxon>
        <taxon>Polystyrenella</taxon>
    </lineage>
</organism>
<protein>
    <recommendedName>
        <fullName evidence="3">Holliday junction resolvase</fullName>
    </recommendedName>
</protein>
<dbReference type="InterPro" id="IPR056931">
    <property type="entry name" value="D14-like"/>
</dbReference>
<name>A0A518CTU0_9PLAN</name>
<dbReference type="AlphaFoldDB" id="A0A518CTU0"/>
<evidence type="ECO:0008006" key="3">
    <source>
        <dbReference type="Google" id="ProtNLM"/>
    </source>
</evidence>